<evidence type="ECO:0000256" key="1">
    <source>
        <dbReference type="SAM" id="MobiDB-lite"/>
    </source>
</evidence>
<evidence type="ECO:0000256" key="2">
    <source>
        <dbReference type="SAM" id="SignalP"/>
    </source>
</evidence>
<dbReference type="Pfam" id="PF06776">
    <property type="entry name" value="IalB"/>
    <property type="match status" value="1"/>
</dbReference>
<comment type="caution">
    <text evidence="3">The sequence shown here is derived from an EMBL/GenBank/DDBJ whole genome shotgun (WGS) entry which is preliminary data.</text>
</comment>
<dbReference type="Proteomes" id="UP001320702">
    <property type="component" value="Unassembled WGS sequence"/>
</dbReference>
<evidence type="ECO:0000313" key="4">
    <source>
        <dbReference type="Proteomes" id="UP001320702"/>
    </source>
</evidence>
<feature type="signal peptide" evidence="2">
    <location>
        <begin position="1"/>
        <end position="23"/>
    </location>
</feature>
<dbReference type="EMBL" id="JANAVZ010000001">
    <property type="protein sequence ID" value="MCT4331446.1"/>
    <property type="molecule type" value="Genomic_DNA"/>
</dbReference>
<proteinExistence type="predicted"/>
<feature type="chain" id="PRO_5045759948" evidence="2">
    <location>
        <begin position="24"/>
        <end position="180"/>
    </location>
</feature>
<dbReference type="InterPro" id="IPR038696">
    <property type="entry name" value="IalB_sf"/>
</dbReference>
<name>A0ABT2K4Z4_9RHOB</name>
<protein>
    <submittedName>
        <fullName evidence="3">Invasion associated locus B family protein</fullName>
    </submittedName>
</protein>
<accession>A0ABT2K4Z4</accession>
<feature type="region of interest" description="Disordered" evidence="1">
    <location>
        <begin position="24"/>
        <end position="43"/>
    </location>
</feature>
<gene>
    <name evidence="3" type="ORF">MU516_01030</name>
</gene>
<reference evidence="3 4" key="1">
    <citation type="submission" date="2022-04" db="EMBL/GenBank/DDBJ databases">
        <title>Paracoccus sp. YLB-12 draft genome sequence.</title>
        <authorList>
            <person name="Yu L."/>
        </authorList>
    </citation>
    <scope>NUCLEOTIDE SEQUENCE [LARGE SCALE GENOMIC DNA]</scope>
    <source>
        <strain evidence="3 4">YLB-12</strain>
    </source>
</reference>
<evidence type="ECO:0000313" key="3">
    <source>
        <dbReference type="EMBL" id="MCT4331446.1"/>
    </source>
</evidence>
<keyword evidence="4" id="KW-1185">Reference proteome</keyword>
<organism evidence="3 4">
    <name type="scientific">Paracoccus maritimus</name>
    <dbReference type="NCBI Taxonomy" id="2933292"/>
    <lineage>
        <taxon>Bacteria</taxon>
        <taxon>Pseudomonadati</taxon>
        <taxon>Pseudomonadota</taxon>
        <taxon>Alphaproteobacteria</taxon>
        <taxon>Rhodobacterales</taxon>
        <taxon>Paracoccaceae</taxon>
        <taxon>Paracoccus</taxon>
    </lineage>
</organism>
<dbReference type="RefSeq" id="WP_260275353.1">
    <property type="nucleotide sequence ID" value="NZ_JANAVZ010000001.1"/>
</dbReference>
<sequence length="180" mass="18908">MIWNTATTLAVALTLLTGTDATAQGEAPQAQPAEQQAPAAETPPEAPLWLISCSNQANPDQLLCEFSQSLIVSEGNQRLATASFTRVAGQDATEAVLTVPFGVSLSEGVTVSVDDNDVGTLQYDSCDGQGCYATGPVDDAWLQAMRAGEQLTASVRGRDGRDIALSFQLRGFSKADDMLP</sequence>
<dbReference type="InterPro" id="IPR010642">
    <property type="entry name" value="Invasion_prot_B"/>
</dbReference>
<keyword evidence="2" id="KW-0732">Signal</keyword>
<dbReference type="Gene3D" id="2.60.40.1880">
    <property type="entry name" value="Invasion associated locus B (IalB) protein"/>
    <property type="match status" value="1"/>
</dbReference>